<comment type="subcellular location">
    <subcellularLocation>
        <location evidence="6">Cytoplasm</location>
    </subcellularLocation>
</comment>
<dbReference type="InterPro" id="IPR008189">
    <property type="entry name" value="rRNA_ssu_MeTfrase_I"/>
</dbReference>
<dbReference type="PIRSF" id="PIRSF005917">
    <property type="entry name" value="MTase_YraL"/>
    <property type="match status" value="1"/>
</dbReference>
<dbReference type="NCBIfam" id="TIGR00096">
    <property type="entry name" value="16S rRNA (cytidine(1402)-2'-O)-methyltransferase"/>
    <property type="match status" value="1"/>
</dbReference>
<dbReference type="InterPro" id="IPR035996">
    <property type="entry name" value="4pyrrol_Methylase_sf"/>
</dbReference>
<dbReference type="InterPro" id="IPR014776">
    <property type="entry name" value="4pyrrole_Mease_sub2"/>
</dbReference>
<comment type="similarity">
    <text evidence="6">Belongs to the methyltransferase superfamily. RsmI family.</text>
</comment>
<sequence length="311" mass="33931">MQSQKSFAQQNTGTLYLVGTPIGNLQDMSNRAIQVLTDVDLIAAEDTRHTQLLLNFFEIKNEKTSLHEHNWQEKAPELVNKLLSGTNIAQVSDAGLPSISDPGKELVAQAIEAGIPVVPVPGASAGITALIASGLVPQPFYFHGFLPRKKQEQQAELATLGWRPETIIFYEAPHRLKKTLENVVEVLGADRRVVLARELTKRYEEFLRGTAKEAFDWADQEEVRGEFVVLIEGSKDKVTPGGIAGNMGSSAALGPNGQSAEELQAAEEDPKAAVQKLVDGGMKPNTAIKQVAKATGLARQEVYKIYHQIEE</sequence>
<evidence type="ECO:0000256" key="6">
    <source>
        <dbReference type="HAMAP-Rule" id="MF_01877"/>
    </source>
</evidence>
<accession>A0ABT0ZQ04</accession>
<dbReference type="Pfam" id="PF00590">
    <property type="entry name" value="TP_methylase"/>
    <property type="match status" value="1"/>
</dbReference>
<dbReference type="GO" id="GO:0008168">
    <property type="term" value="F:methyltransferase activity"/>
    <property type="evidence" value="ECO:0007669"/>
    <property type="project" value="UniProtKB-KW"/>
</dbReference>
<name>A0ABT0ZQ04_9LACO</name>
<keyword evidence="3 6" id="KW-0489">Methyltransferase</keyword>
<dbReference type="Gene3D" id="3.30.950.10">
    <property type="entry name" value="Methyltransferase, Cobalt-precorrin-4 Transmethylase, Domain 2"/>
    <property type="match status" value="1"/>
</dbReference>
<dbReference type="RefSeq" id="WP_252442868.1">
    <property type="nucleotide sequence ID" value="NZ_JAMWYK010000002.1"/>
</dbReference>
<dbReference type="HAMAP" id="MF_01877">
    <property type="entry name" value="16SrRNA_methyltr_I"/>
    <property type="match status" value="1"/>
</dbReference>
<protein>
    <recommendedName>
        <fullName evidence="6">Ribosomal RNA small subunit methyltransferase I</fullName>
        <ecNumber evidence="6">2.1.1.198</ecNumber>
    </recommendedName>
    <alternativeName>
        <fullName evidence="6">16S rRNA 2'-O-ribose C1402 methyltransferase</fullName>
    </alternativeName>
    <alternativeName>
        <fullName evidence="6">rRNA (cytidine-2'-O-)-methyltransferase RsmI</fullName>
    </alternativeName>
</protein>
<dbReference type="CDD" id="cd11648">
    <property type="entry name" value="RsmI"/>
    <property type="match status" value="1"/>
</dbReference>
<evidence type="ECO:0000256" key="3">
    <source>
        <dbReference type="ARBA" id="ARBA00022603"/>
    </source>
</evidence>
<dbReference type="PANTHER" id="PTHR46111:SF1">
    <property type="entry name" value="RIBOSOMAL RNA SMALL SUBUNIT METHYLTRANSFERASE I"/>
    <property type="match status" value="1"/>
</dbReference>
<evidence type="ECO:0000256" key="5">
    <source>
        <dbReference type="ARBA" id="ARBA00022691"/>
    </source>
</evidence>
<keyword evidence="9" id="KW-1185">Reference proteome</keyword>
<gene>
    <name evidence="6 8" type="primary">rsmI</name>
    <name evidence="8" type="ORF">NFX39_03060</name>
</gene>
<dbReference type="EC" id="2.1.1.198" evidence="6"/>
<evidence type="ECO:0000313" key="8">
    <source>
        <dbReference type="EMBL" id="MCO0832070.1"/>
    </source>
</evidence>
<dbReference type="PROSITE" id="PS01296">
    <property type="entry name" value="RSMI"/>
    <property type="match status" value="1"/>
</dbReference>
<evidence type="ECO:0000259" key="7">
    <source>
        <dbReference type="Pfam" id="PF00590"/>
    </source>
</evidence>
<dbReference type="GO" id="GO:0032259">
    <property type="term" value="P:methylation"/>
    <property type="evidence" value="ECO:0007669"/>
    <property type="project" value="UniProtKB-KW"/>
</dbReference>
<dbReference type="EMBL" id="JAMWYK010000002">
    <property type="protein sequence ID" value="MCO0832070.1"/>
    <property type="molecule type" value="Genomic_DNA"/>
</dbReference>
<dbReference type="Gene3D" id="3.40.1010.10">
    <property type="entry name" value="Cobalt-precorrin-4 Transmethylase, Domain 1"/>
    <property type="match status" value="1"/>
</dbReference>
<dbReference type="InterPro" id="IPR018063">
    <property type="entry name" value="SAM_MeTrfase_RsmI_CS"/>
</dbReference>
<comment type="caution">
    <text evidence="8">The sequence shown here is derived from an EMBL/GenBank/DDBJ whole genome shotgun (WGS) entry which is preliminary data.</text>
</comment>
<comment type="catalytic activity">
    <reaction evidence="6">
        <text>cytidine(1402) in 16S rRNA + S-adenosyl-L-methionine = 2'-O-methylcytidine(1402) in 16S rRNA + S-adenosyl-L-homocysteine + H(+)</text>
        <dbReference type="Rhea" id="RHEA:42924"/>
        <dbReference type="Rhea" id="RHEA-COMP:10285"/>
        <dbReference type="Rhea" id="RHEA-COMP:10286"/>
        <dbReference type="ChEBI" id="CHEBI:15378"/>
        <dbReference type="ChEBI" id="CHEBI:57856"/>
        <dbReference type="ChEBI" id="CHEBI:59789"/>
        <dbReference type="ChEBI" id="CHEBI:74495"/>
        <dbReference type="ChEBI" id="CHEBI:82748"/>
        <dbReference type="EC" id="2.1.1.198"/>
    </reaction>
</comment>
<comment type="function">
    <text evidence="6">Catalyzes the 2'-O-methylation of the ribose of cytidine 1402 (C1402) in 16S rRNA.</text>
</comment>
<organism evidence="8 9">
    <name type="scientific">Fructobacillus apis</name>
    <dbReference type="NCBI Taxonomy" id="2935017"/>
    <lineage>
        <taxon>Bacteria</taxon>
        <taxon>Bacillati</taxon>
        <taxon>Bacillota</taxon>
        <taxon>Bacilli</taxon>
        <taxon>Lactobacillales</taxon>
        <taxon>Lactobacillaceae</taxon>
        <taxon>Fructobacillus</taxon>
    </lineage>
</organism>
<evidence type="ECO:0000313" key="9">
    <source>
        <dbReference type="Proteomes" id="UP001523234"/>
    </source>
</evidence>
<dbReference type="PANTHER" id="PTHR46111">
    <property type="entry name" value="RIBOSOMAL RNA SMALL SUBUNIT METHYLTRANSFERASE I"/>
    <property type="match status" value="1"/>
</dbReference>
<dbReference type="InterPro" id="IPR000878">
    <property type="entry name" value="4pyrrol_Mease"/>
</dbReference>
<evidence type="ECO:0000256" key="4">
    <source>
        <dbReference type="ARBA" id="ARBA00022679"/>
    </source>
</evidence>
<keyword evidence="2 6" id="KW-0698">rRNA processing</keyword>
<evidence type="ECO:0000256" key="1">
    <source>
        <dbReference type="ARBA" id="ARBA00022490"/>
    </source>
</evidence>
<dbReference type="Proteomes" id="UP001523234">
    <property type="component" value="Unassembled WGS sequence"/>
</dbReference>
<keyword evidence="5 6" id="KW-0949">S-adenosyl-L-methionine</keyword>
<proteinExistence type="inferred from homology"/>
<evidence type="ECO:0000256" key="2">
    <source>
        <dbReference type="ARBA" id="ARBA00022552"/>
    </source>
</evidence>
<feature type="domain" description="Tetrapyrrole methylase" evidence="7">
    <location>
        <begin position="14"/>
        <end position="213"/>
    </location>
</feature>
<dbReference type="InterPro" id="IPR014777">
    <property type="entry name" value="4pyrrole_Mease_sub1"/>
</dbReference>
<dbReference type="SUPFAM" id="SSF53790">
    <property type="entry name" value="Tetrapyrrole methylase"/>
    <property type="match status" value="1"/>
</dbReference>
<keyword evidence="1 6" id="KW-0963">Cytoplasm</keyword>
<reference evidence="8 9" key="1">
    <citation type="submission" date="2022-06" db="EMBL/GenBank/DDBJ databases">
        <title>Fructobacillus taiwanensis sp. nov., isolated from the honeybee.</title>
        <authorList>
            <person name="Chen Y.-S."/>
            <person name="Wang L.-T."/>
            <person name="Lee Y.-S."/>
            <person name="Chang Y.-C."/>
            <person name="Wu H.-C."/>
            <person name="Liao C.-Y."/>
            <person name="Chen W.-H."/>
            <person name="Deng J.-N."/>
            <person name="Wang Y.-H."/>
        </authorList>
    </citation>
    <scope>NUCLEOTIDE SEQUENCE [LARGE SCALE GENOMIC DNA]</scope>
    <source>
        <strain evidence="8 9">W13</strain>
    </source>
</reference>
<keyword evidence="4 6" id="KW-0808">Transferase</keyword>